<feature type="region of interest" description="N-acetyltransferase" evidence="18">
    <location>
        <begin position="253"/>
        <end position="457"/>
    </location>
</feature>
<evidence type="ECO:0000256" key="14">
    <source>
        <dbReference type="ARBA" id="ARBA00023316"/>
    </source>
</evidence>
<evidence type="ECO:0000256" key="2">
    <source>
        <dbReference type="ARBA" id="ARBA00007707"/>
    </source>
</evidence>
<dbReference type="GO" id="GO:0006048">
    <property type="term" value="P:UDP-N-acetylglucosamine biosynthetic process"/>
    <property type="evidence" value="ECO:0007669"/>
    <property type="project" value="UniProtKB-UniPathway"/>
</dbReference>
<feature type="binding site" evidence="18">
    <location>
        <begin position="82"/>
        <end position="83"/>
    </location>
    <ligand>
        <name>UDP-N-acetyl-alpha-D-glucosamine</name>
        <dbReference type="ChEBI" id="CHEBI:57705"/>
    </ligand>
</feature>
<dbReference type="InterPro" id="IPR011004">
    <property type="entry name" value="Trimer_LpxA-like_sf"/>
</dbReference>
<dbReference type="Pfam" id="PF12804">
    <property type="entry name" value="NTP_transf_3"/>
    <property type="match status" value="1"/>
</dbReference>
<keyword evidence="14 18" id="KW-0961">Cell wall biogenesis/degradation</keyword>
<evidence type="ECO:0000256" key="11">
    <source>
        <dbReference type="ARBA" id="ARBA00022984"/>
    </source>
</evidence>
<dbReference type="GO" id="GO:0000287">
    <property type="term" value="F:magnesium ion binding"/>
    <property type="evidence" value="ECO:0007669"/>
    <property type="project" value="UniProtKB-UniRule"/>
</dbReference>
<evidence type="ECO:0000256" key="13">
    <source>
        <dbReference type="ARBA" id="ARBA00023315"/>
    </source>
</evidence>
<feature type="region of interest" description="Pyrophosphorylase" evidence="18">
    <location>
        <begin position="1"/>
        <end position="231"/>
    </location>
</feature>
<sequence>MAQKTALIVLAAGQGSRMKSDLPKVLHPIGGSPLLEHALRSGAGLNPSQVVVVTGHGADQVDAALVDIAPGASSVPQTEQLGTAHAVAQAAPALDGFDGDAVVLYGDTPFIASSTLHRMAQARSDGADVVILGFDAAEPGRYGRLIADGDRLLRIVEFKDATEAERAVTLCNSGVVMAKASVLFDLVSAVGNDNAAGEFYLTDIVEIANGRGLNCVAVRCDEAETMGINTRAELAGAEAVFQTRRRSEIMEDGVTLVAPDTVFLSADTQIGRDTLVEPNVVFGPGVRVASGATIRAFSHLEGAEVGTGAVVGPYARLRPGTRLGPKARIGNFVETKNAALAEGVKVNHLSYIGDAEVGAETNIGAGTITCNYDGVLKHRTTVGEGAFIGSNTMLVAPVTVGARAMTASGSVITKNVPDEALALARARQDNKAGLAVKLRARLLAIKAGKSSKPNKAE</sequence>
<organism evidence="20 21">
    <name type="scientific">Meridianimarinicoccus aquatilis</name>
    <dbReference type="NCBI Taxonomy" id="2552766"/>
    <lineage>
        <taxon>Bacteria</taxon>
        <taxon>Pseudomonadati</taxon>
        <taxon>Pseudomonadota</taxon>
        <taxon>Alphaproteobacteria</taxon>
        <taxon>Rhodobacterales</taxon>
        <taxon>Paracoccaceae</taxon>
        <taxon>Meridianimarinicoccus</taxon>
    </lineage>
</organism>
<evidence type="ECO:0000256" key="3">
    <source>
        <dbReference type="ARBA" id="ARBA00007947"/>
    </source>
</evidence>
<dbReference type="GO" id="GO:0009252">
    <property type="term" value="P:peptidoglycan biosynthetic process"/>
    <property type="evidence" value="ECO:0007669"/>
    <property type="project" value="UniProtKB-UniRule"/>
</dbReference>
<keyword evidence="12 18" id="KW-0511">Multifunctional enzyme</keyword>
<feature type="binding site" evidence="18">
    <location>
        <position position="77"/>
    </location>
    <ligand>
        <name>UDP-N-acetyl-alpha-D-glucosamine</name>
        <dbReference type="ChEBI" id="CHEBI:57705"/>
    </ligand>
</feature>
<evidence type="ECO:0000256" key="16">
    <source>
        <dbReference type="ARBA" id="ARBA00048493"/>
    </source>
</evidence>
<evidence type="ECO:0000256" key="18">
    <source>
        <dbReference type="HAMAP-Rule" id="MF_01631"/>
    </source>
</evidence>
<comment type="pathway">
    <text evidence="18">Nucleotide-sugar biosynthesis; UDP-N-acetyl-alpha-D-glucosamine biosynthesis; N-acetyl-alpha-D-glucosamine 1-phosphate from alpha-D-glucosamine 6-phosphate (route II): step 2/2.</text>
</comment>
<dbReference type="PANTHER" id="PTHR43584">
    <property type="entry name" value="NUCLEOTIDYL TRANSFERASE"/>
    <property type="match status" value="1"/>
</dbReference>
<proteinExistence type="inferred from homology"/>
<gene>
    <name evidence="18 20" type="primary">glmU</name>
    <name evidence="20" type="ORF">E2L05_08285</name>
</gene>
<dbReference type="GO" id="GO:0000902">
    <property type="term" value="P:cell morphogenesis"/>
    <property type="evidence" value="ECO:0007669"/>
    <property type="project" value="UniProtKB-UniRule"/>
</dbReference>
<dbReference type="UniPathway" id="UPA00113">
    <property type="reaction ID" value="UER00532"/>
</dbReference>
<dbReference type="CDD" id="cd02540">
    <property type="entry name" value="GT2_GlmU_N_bac"/>
    <property type="match status" value="1"/>
</dbReference>
<evidence type="ECO:0000256" key="15">
    <source>
        <dbReference type="ARBA" id="ARBA00048247"/>
    </source>
</evidence>
<dbReference type="EMBL" id="SMZO01000014">
    <property type="protein sequence ID" value="TDL89090.1"/>
    <property type="molecule type" value="Genomic_DNA"/>
</dbReference>
<feature type="domain" description="MobA-like NTP transferase" evidence="19">
    <location>
        <begin position="8"/>
        <end position="135"/>
    </location>
</feature>
<keyword evidence="10 18" id="KW-0133">Cell shape</keyword>
<feature type="binding site" evidence="18">
    <location>
        <position position="390"/>
    </location>
    <ligand>
        <name>acetyl-CoA</name>
        <dbReference type="ChEBI" id="CHEBI:57288"/>
    </ligand>
</feature>
<feature type="active site" description="Proton acceptor" evidence="18">
    <location>
        <position position="348"/>
    </location>
</feature>
<dbReference type="NCBIfam" id="NF010933">
    <property type="entry name" value="PRK14353.1"/>
    <property type="match status" value="1"/>
</dbReference>
<feature type="binding site" evidence="18">
    <location>
        <position position="107"/>
    </location>
    <ligand>
        <name>Mg(2+)</name>
        <dbReference type="ChEBI" id="CHEBI:18420"/>
    </ligand>
</feature>
<feature type="binding site" evidence="18">
    <location>
        <position position="172"/>
    </location>
    <ligand>
        <name>UDP-N-acetyl-alpha-D-glucosamine</name>
        <dbReference type="ChEBI" id="CHEBI:57705"/>
    </ligand>
</feature>
<evidence type="ECO:0000256" key="12">
    <source>
        <dbReference type="ARBA" id="ARBA00023268"/>
    </source>
</evidence>
<keyword evidence="13 18" id="KW-0012">Acyltransferase</keyword>
<name>A0A4R6AXS9_9RHOB</name>
<dbReference type="SUPFAM" id="SSF53448">
    <property type="entry name" value="Nucleotide-diphospho-sugar transferases"/>
    <property type="match status" value="1"/>
</dbReference>
<dbReference type="GO" id="GO:0003977">
    <property type="term" value="F:UDP-N-acetylglucosamine diphosphorylase activity"/>
    <property type="evidence" value="ECO:0007669"/>
    <property type="project" value="UniProtKB-UniRule"/>
</dbReference>
<dbReference type="InterPro" id="IPR029044">
    <property type="entry name" value="Nucleotide-diphossugar_trans"/>
</dbReference>
<dbReference type="EC" id="2.7.7.23" evidence="18"/>
<dbReference type="PANTHER" id="PTHR43584:SF3">
    <property type="entry name" value="BIFUNCTIONAL PROTEIN GLMU"/>
    <property type="match status" value="1"/>
</dbReference>
<protein>
    <recommendedName>
        <fullName evidence="18">Bifunctional protein GlmU</fullName>
    </recommendedName>
    <domain>
        <recommendedName>
            <fullName evidence="18">UDP-N-acetylglucosamine pyrophosphorylase</fullName>
            <ecNumber evidence="18">2.7.7.23</ecNumber>
        </recommendedName>
        <alternativeName>
            <fullName evidence="18">N-acetylglucosamine-1-phosphate uridyltransferase</fullName>
        </alternativeName>
    </domain>
    <domain>
        <recommendedName>
            <fullName evidence="18">Glucosamine-1-phosphate N-acetyltransferase</fullName>
            <ecNumber evidence="18">2.3.1.157</ecNumber>
        </recommendedName>
    </domain>
</protein>
<evidence type="ECO:0000256" key="10">
    <source>
        <dbReference type="ARBA" id="ARBA00022960"/>
    </source>
</evidence>
<comment type="cofactor">
    <cofactor evidence="18">
        <name>Mg(2+)</name>
        <dbReference type="ChEBI" id="CHEBI:18420"/>
    </cofactor>
    <text evidence="18">Binds 1 Mg(2+) ion per subunit.</text>
</comment>
<comment type="similarity">
    <text evidence="2 18">In the C-terminal section; belongs to the transferase hexapeptide repeat family.</text>
</comment>
<evidence type="ECO:0000256" key="7">
    <source>
        <dbReference type="ARBA" id="ARBA00022723"/>
    </source>
</evidence>
<feature type="binding site" evidence="18">
    <location>
        <position position="143"/>
    </location>
    <ligand>
        <name>UDP-N-acetyl-alpha-D-glucosamine</name>
        <dbReference type="ChEBI" id="CHEBI:57705"/>
    </ligand>
</feature>
<comment type="similarity">
    <text evidence="3 18">In the N-terminal section; belongs to the N-acetylglucosamine-1-phosphate uridyltransferase family.</text>
</comment>
<accession>A0A4R6AXS9</accession>
<dbReference type="Pfam" id="PF00132">
    <property type="entry name" value="Hexapep"/>
    <property type="match status" value="2"/>
</dbReference>
<feature type="binding site" evidence="18">
    <location>
        <position position="318"/>
    </location>
    <ligand>
        <name>UDP-N-acetyl-alpha-D-glucosamine</name>
        <dbReference type="ChEBI" id="CHEBI:57705"/>
    </ligand>
</feature>
<evidence type="ECO:0000256" key="4">
    <source>
        <dbReference type="ARBA" id="ARBA00022490"/>
    </source>
</evidence>
<feature type="binding site" evidence="18">
    <location>
        <position position="157"/>
    </location>
    <ligand>
        <name>UDP-N-acetyl-alpha-D-glucosamine</name>
        <dbReference type="ChEBI" id="CHEBI:57705"/>
    </ligand>
</feature>
<evidence type="ECO:0000313" key="21">
    <source>
        <dbReference type="Proteomes" id="UP000294562"/>
    </source>
</evidence>
<keyword evidence="4 18" id="KW-0963">Cytoplasm</keyword>
<dbReference type="InterPro" id="IPR025877">
    <property type="entry name" value="MobA-like_NTP_Trfase"/>
</dbReference>
<dbReference type="HAMAP" id="MF_01631">
    <property type="entry name" value="GlmU"/>
    <property type="match status" value="1"/>
</dbReference>
<comment type="pathway">
    <text evidence="18">Nucleotide-sugar biosynthesis; UDP-N-acetyl-alpha-D-glucosamine biosynthesis; UDP-N-acetyl-alpha-D-glucosamine from N-acetyl-alpha-D-glucosamine 1-phosphate: step 1/1.</text>
</comment>
<dbReference type="CDD" id="cd03353">
    <property type="entry name" value="LbH_GlmU_C"/>
    <property type="match status" value="1"/>
</dbReference>
<dbReference type="OrthoDB" id="9775031at2"/>
<feature type="binding site" evidence="18">
    <location>
        <position position="365"/>
    </location>
    <ligand>
        <name>acetyl-CoA</name>
        <dbReference type="ChEBI" id="CHEBI:57288"/>
    </ligand>
</feature>
<keyword evidence="6 18" id="KW-0548">Nucleotidyltransferase</keyword>
<keyword evidence="8 18" id="KW-0677">Repeat</keyword>
<dbReference type="InterPro" id="IPR005882">
    <property type="entry name" value="Bifunctional_GlmU"/>
</dbReference>
<dbReference type="GO" id="GO:0008360">
    <property type="term" value="P:regulation of cell shape"/>
    <property type="evidence" value="ECO:0007669"/>
    <property type="project" value="UniProtKB-KW"/>
</dbReference>
<feature type="binding site" evidence="18">
    <location>
        <begin position="105"/>
        <end position="107"/>
    </location>
    <ligand>
        <name>UDP-N-acetyl-alpha-D-glucosamine</name>
        <dbReference type="ChEBI" id="CHEBI:57705"/>
    </ligand>
</feature>
<keyword evidence="9 18" id="KW-0460">Magnesium</keyword>
<dbReference type="Proteomes" id="UP000294562">
    <property type="component" value="Unassembled WGS sequence"/>
</dbReference>
<evidence type="ECO:0000259" key="19">
    <source>
        <dbReference type="Pfam" id="PF12804"/>
    </source>
</evidence>
<comment type="subunit">
    <text evidence="18">Homotrimer.</text>
</comment>
<keyword evidence="21" id="KW-1185">Reference proteome</keyword>
<comment type="caution">
    <text evidence="20">The sequence shown here is derived from an EMBL/GenBank/DDBJ whole genome shotgun (WGS) entry which is preliminary data.</text>
</comment>
<feature type="binding site" evidence="18">
    <location>
        <position position="408"/>
    </location>
    <ligand>
        <name>acetyl-CoA</name>
        <dbReference type="ChEBI" id="CHEBI:57288"/>
    </ligand>
</feature>
<dbReference type="SUPFAM" id="SSF51161">
    <property type="entry name" value="Trimeric LpxA-like enzymes"/>
    <property type="match status" value="1"/>
</dbReference>
<keyword evidence="5 18" id="KW-0808">Transferase</keyword>
<dbReference type="Gene3D" id="3.90.550.10">
    <property type="entry name" value="Spore Coat Polysaccharide Biosynthesis Protein SpsA, Chain A"/>
    <property type="match status" value="1"/>
</dbReference>
<dbReference type="Gene3D" id="2.160.10.10">
    <property type="entry name" value="Hexapeptide repeat proteins"/>
    <property type="match status" value="1"/>
</dbReference>
<comment type="function">
    <text evidence="17 18">Catalyzes the last two sequential reactions in the de novo biosynthetic pathway for UDP-N-acetylglucosamine (UDP-GlcNAc). The C-terminal domain catalyzes the transfer of acetyl group from acetyl coenzyme A to glucosamine-1-phosphate (GlcN-1-P) to produce N-acetylglucosamine-1-phosphate (GlcNAc-1-P), which is converted into UDP-GlcNAc by the transfer of uridine 5-monophosphate (from uridine 5-triphosphate), a reaction catalyzed by the N-terminal domain.</text>
</comment>
<evidence type="ECO:0000256" key="8">
    <source>
        <dbReference type="ARBA" id="ARBA00022737"/>
    </source>
</evidence>
<dbReference type="GO" id="GO:0019134">
    <property type="term" value="F:glucosamine-1-phosphate N-acetyltransferase activity"/>
    <property type="evidence" value="ECO:0007669"/>
    <property type="project" value="UniProtKB-UniRule"/>
</dbReference>
<dbReference type="GO" id="GO:0009245">
    <property type="term" value="P:lipid A biosynthetic process"/>
    <property type="evidence" value="ECO:0007669"/>
    <property type="project" value="UniProtKB-UniRule"/>
</dbReference>
<feature type="binding site" evidence="18">
    <location>
        <position position="362"/>
    </location>
    <ligand>
        <name>UDP-N-acetyl-alpha-D-glucosamine</name>
        <dbReference type="ChEBI" id="CHEBI:57705"/>
    </ligand>
</feature>
<dbReference type="GO" id="GO:0071555">
    <property type="term" value="P:cell wall organization"/>
    <property type="evidence" value="ECO:0007669"/>
    <property type="project" value="UniProtKB-KW"/>
</dbReference>
<evidence type="ECO:0000256" key="6">
    <source>
        <dbReference type="ARBA" id="ARBA00022695"/>
    </source>
</evidence>
<feature type="binding site" evidence="18">
    <location>
        <position position="336"/>
    </location>
    <ligand>
        <name>UDP-N-acetyl-alpha-D-glucosamine</name>
        <dbReference type="ChEBI" id="CHEBI:57705"/>
    </ligand>
</feature>
<evidence type="ECO:0000256" key="1">
    <source>
        <dbReference type="ARBA" id="ARBA00004496"/>
    </source>
</evidence>
<feature type="binding site" evidence="18">
    <location>
        <position position="425"/>
    </location>
    <ligand>
        <name>acetyl-CoA</name>
        <dbReference type="ChEBI" id="CHEBI:57288"/>
    </ligand>
</feature>
<evidence type="ECO:0000313" key="20">
    <source>
        <dbReference type="EMBL" id="TDL89090.1"/>
    </source>
</evidence>
<feature type="region of interest" description="Linker" evidence="18">
    <location>
        <begin position="232"/>
        <end position="252"/>
    </location>
</feature>
<dbReference type="NCBIfam" id="TIGR01173">
    <property type="entry name" value="glmU"/>
    <property type="match status" value="1"/>
</dbReference>
<feature type="binding site" evidence="18">
    <location>
        <begin position="371"/>
        <end position="372"/>
    </location>
    <ligand>
        <name>acetyl-CoA</name>
        <dbReference type="ChEBI" id="CHEBI:57288"/>
    </ligand>
</feature>
<evidence type="ECO:0000256" key="17">
    <source>
        <dbReference type="ARBA" id="ARBA00049628"/>
    </source>
</evidence>
<comment type="catalytic activity">
    <reaction evidence="15 18">
        <text>alpha-D-glucosamine 1-phosphate + acetyl-CoA = N-acetyl-alpha-D-glucosamine 1-phosphate + CoA + H(+)</text>
        <dbReference type="Rhea" id="RHEA:13725"/>
        <dbReference type="ChEBI" id="CHEBI:15378"/>
        <dbReference type="ChEBI" id="CHEBI:57287"/>
        <dbReference type="ChEBI" id="CHEBI:57288"/>
        <dbReference type="ChEBI" id="CHEBI:57776"/>
        <dbReference type="ChEBI" id="CHEBI:58516"/>
        <dbReference type="EC" id="2.3.1.157"/>
    </reaction>
</comment>
<comment type="subcellular location">
    <subcellularLocation>
        <location evidence="1 18">Cytoplasm</location>
    </subcellularLocation>
</comment>
<reference evidence="20 21" key="1">
    <citation type="submission" date="2019-03" db="EMBL/GenBank/DDBJ databases">
        <title>Rhodobacteraceae bacterium SM1902, a new member of the family Rhodobacteraceae isolated from Yantai.</title>
        <authorList>
            <person name="Sun Y."/>
        </authorList>
    </citation>
    <scope>NUCLEOTIDE SEQUENCE [LARGE SCALE GENOMIC DNA]</scope>
    <source>
        <strain evidence="20 21">SM1902</strain>
    </source>
</reference>
<dbReference type="RefSeq" id="WP_133342451.1">
    <property type="nucleotide sequence ID" value="NZ_SMZO01000014.1"/>
</dbReference>
<feature type="binding site" evidence="18">
    <location>
        <position position="351"/>
    </location>
    <ligand>
        <name>UDP-N-acetyl-alpha-D-glucosamine</name>
        <dbReference type="ChEBI" id="CHEBI:57705"/>
    </ligand>
</feature>
<dbReference type="AlphaFoldDB" id="A0A4R6AXS9"/>
<dbReference type="InterPro" id="IPR038009">
    <property type="entry name" value="GlmU_C_LbH"/>
</dbReference>
<dbReference type="GO" id="GO:0016020">
    <property type="term" value="C:membrane"/>
    <property type="evidence" value="ECO:0007669"/>
    <property type="project" value="GOC"/>
</dbReference>
<evidence type="ECO:0000256" key="9">
    <source>
        <dbReference type="ARBA" id="ARBA00022842"/>
    </source>
</evidence>
<comment type="catalytic activity">
    <reaction evidence="16 18">
        <text>N-acetyl-alpha-D-glucosamine 1-phosphate + UTP + H(+) = UDP-N-acetyl-alpha-D-glucosamine + diphosphate</text>
        <dbReference type="Rhea" id="RHEA:13509"/>
        <dbReference type="ChEBI" id="CHEBI:15378"/>
        <dbReference type="ChEBI" id="CHEBI:33019"/>
        <dbReference type="ChEBI" id="CHEBI:46398"/>
        <dbReference type="ChEBI" id="CHEBI:57705"/>
        <dbReference type="ChEBI" id="CHEBI:57776"/>
        <dbReference type="EC" id="2.7.7.23"/>
    </reaction>
</comment>
<dbReference type="GO" id="GO:0005737">
    <property type="term" value="C:cytoplasm"/>
    <property type="evidence" value="ECO:0007669"/>
    <property type="project" value="UniProtKB-SubCell"/>
</dbReference>
<comment type="pathway">
    <text evidence="18">Bacterial outer membrane biogenesis; LPS lipid A biosynthesis.</text>
</comment>
<feature type="binding site" evidence="18">
    <location>
        <begin position="10"/>
        <end position="13"/>
    </location>
    <ligand>
        <name>UDP-N-acetyl-alpha-D-glucosamine</name>
        <dbReference type="ChEBI" id="CHEBI:57705"/>
    </ligand>
</feature>
<dbReference type="EC" id="2.3.1.157" evidence="18"/>
<dbReference type="InterPro" id="IPR001451">
    <property type="entry name" value="Hexapep"/>
</dbReference>
<evidence type="ECO:0000256" key="5">
    <source>
        <dbReference type="ARBA" id="ARBA00022679"/>
    </source>
</evidence>
<dbReference type="UniPathway" id="UPA00973"/>
<keyword evidence="11 18" id="KW-0573">Peptidoglycan synthesis</keyword>
<keyword evidence="7 18" id="KW-0479">Metal-binding</keyword>
<feature type="binding site" evidence="18">
    <location>
        <position position="24"/>
    </location>
    <ligand>
        <name>UDP-N-acetyl-alpha-D-glucosamine</name>
        <dbReference type="ChEBI" id="CHEBI:57705"/>
    </ligand>
</feature>
<feature type="binding site" evidence="18">
    <location>
        <position position="229"/>
    </location>
    <ligand>
        <name>Mg(2+)</name>
        <dbReference type="ChEBI" id="CHEBI:18420"/>
    </ligand>
</feature>
<feature type="binding site" evidence="18">
    <location>
        <position position="229"/>
    </location>
    <ligand>
        <name>UDP-N-acetyl-alpha-D-glucosamine</name>
        <dbReference type="ChEBI" id="CHEBI:57705"/>
    </ligand>
</feature>
<dbReference type="InterPro" id="IPR050065">
    <property type="entry name" value="GlmU-like"/>
</dbReference>